<accession>A0A6I6K276</accession>
<dbReference type="InterPro" id="IPR036568">
    <property type="entry name" value="GGCT-like_sf"/>
</dbReference>
<proteinExistence type="predicted"/>
<evidence type="ECO:0000313" key="1">
    <source>
        <dbReference type="EMBL" id="QGY47500.1"/>
    </source>
</evidence>
<dbReference type="InterPro" id="IPR013024">
    <property type="entry name" value="GGCT-like"/>
</dbReference>
<organism evidence="1 2">
    <name type="scientific">Maribellus comscasis</name>
    <dbReference type="NCBI Taxonomy" id="2681766"/>
    <lineage>
        <taxon>Bacteria</taxon>
        <taxon>Pseudomonadati</taxon>
        <taxon>Bacteroidota</taxon>
        <taxon>Bacteroidia</taxon>
        <taxon>Marinilabiliales</taxon>
        <taxon>Prolixibacteraceae</taxon>
        <taxon>Maribellus</taxon>
    </lineage>
</organism>
<dbReference type="Gene3D" id="3.10.490.10">
    <property type="entry name" value="Gamma-glutamyl cyclotransferase-like"/>
    <property type="match status" value="1"/>
</dbReference>
<dbReference type="AlphaFoldDB" id="A0A6I6K276"/>
<protein>
    <recommendedName>
        <fullName evidence="3">Gamma-glutamylcyclotransferase</fullName>
    </recommendedName>
</protein>
<dbReference type="RefSeq" id="WP_158871444.1">
    <property type="nucleotide sequence ID" value="NZ_CP046401.1"/>
</dbReference>
<dbReference type="Proteomes" id="UP000428260">
    <property type="component" value="Chromosome"/>
</dbReference>
<dbReference type="SUPFAM" id="SSF110857">
    <property type="entry name" value="Gamma-glutamyl cyclotransferase-like"/>
    <property type="match status" value="1"/>
</dbReference>
<sequence>MAFHIVGYGTLLYTESVGDTIGTAAKEKIYKPVVIYGFKRLFDLLPTHYKPSFKISNLPVEKAAANVIEYPGARMNGLAFEVSKAELDALDQREKHYNRYETTLYDFKSGASIGTGFIYAADKNKATLTNNPTFLPDWEDISWARTGAYRQGPEFGKMYDQTTFLADGETLVVDRYANWLDELILDK</sequence>
<reference evidence="1 2" key="1">
    <citation type="submission" date="2019-11" db="EMBL/GenBank/DDBJ databases">
        <authorList>
            <person name="Zheng R.K."/>
            <person name="Sun C.M."/>
        </authorList>
    </citation>
    <scope>NUCLEOTIDE SEQUENCE [LARGE SCALE GENOMIC DNA]</scope>
    <source>
        <strain evidence="1 2">WC007</strain>
    </source>
</reference>
<dbReference type="KEGG" id="mcos:GM418_28665"/>
<evidence type="ECO:0008006" key="3">
    <source>
        <dbReference type="Google" id="ProtNLM"/>
    </source>
</evidence>
<name>A0A6I6K276_9BACT</name>
<evidence type="ECO:0000313" key="2">
    <source>
        <dbReference type="Proteomes" id="UP000428260"/>
    </source>
</evidence>
<dbReference type="CDD" id="cd06661">
    <property type="entry name" value="GGCT_like"/>
    <property type="match status" value="1"/>
</dbReference>
<dbReference type="EMBL" id="CP046401">
    <property type="protein sequence ID" value="QGY47500.1"/>
    <property type="molecule type" value="Genomic_DNA"/>
</dbReference>
<keyword evidence="2" id="KW-1185">Reference proteome</keyword>
<gene>
    <name evidence="1" type="ORF">GM418_28665</name>
</gene>